<evidence type="ECO:0000259" key="8">
    <source>
        <dbReference type="Pfam" id="PF01432"/>
    </source>
</evidence>
<dbReference type="Gene3D" id="1.10.1370.10">
    <property type="entry name" value="Neurolysin, domain 3"/>
    <property type="match status" value="1"/>
</dbReference>
<evidence type="ECO:0000256" key="7">
    <source>
        <dbReference type="ARBA" id="ARBA00023049"/>
    </source>
</evidence>
<keyword evidence="4" id="KW-0479">Metal-binding</keyword>
<dbReference type="InterPro" id="IPR034005">
    <property type="entry name" value="M3A_DCP"/>
</dbReference>
<dbReference type="CDD" id="cd06456">
    <property type="entry name" value="M3A_DCP"/>
    <property type="match status" value="1"/>
</dbReference>
<dbReference type="Gene3D" id="3.40.390.10">
    <property type="entry name" value="Collagenase (Catalytic Domain)"/>
    <property type="match status" value="1"/>
</dbReference>
<dbReference type="SUPFAM" id="SSF55486">
    <property type="entry name" value="Metalloproteases ('zincins'), catalytic domain"/>
    <property type="match status" value="1"/>
</dbReference>
<gene>
    <name evidence="9" type="ORF">UFOPK2001_00074</name>
</gene>
<keyword evidence="7" id="KW-0482">Metalloprotease</keyword>
<dbReference type="PANTHER" id="PTHR43660:SF1">
    <property type="entry name" value="DIPEPTIDYL CARBOXYPEPTIDASE"/>
    <property type="match status" value="1"/>
</dbReference>
<dbReference type="AlphaFoldDB" id="A0A6J6IHX1"/>
<dbReference type="GO" id="GO:0006508">
    <property type="term" value="P:proteolysis"/>
    <property type="evidence" value="ECO:0007669"/>
    <property type="project" value="UniProtKB-KW"/>
</dbReference>
<evidence type="ECO:0000256" key="2">
    <source>
        <dbReference type="ARBA" id="ARBA00006040"/>
    </source>
</evidence>
<dbReference type="GO" id="GO:0046872">
    <property type="term" value="F:metal ion binding"/>
    <property type="evidence" value="ECO:0007669"/>
    <property type="project" value="UniProtKB-KW"/>
</dbReference>
<dbReference type="GO" id="GO:0004222">
    <property type="term" value="F:metalloendopeptidase activity"/>
    <property type="evidence" value="ECO:0007669"/>
    <property type="project" value="InterPro"/>
</dbReference>
<evidence type="ECO:0000313" key="9">
    <source>
        <dbReference type="EMBL" id="CAB4624048.1"/>
    </source>
</evidence>
<keyword evidence="5" id="KW-0378">Hydrolase</keyword>
<comment type="similarity">
    <text evidence="2">Belongs to the peptidase M3 family.</text>
</comment>
<dbReference type="InterPro" id="IPR001567">
    <property type="entry name" value="Pept_M3A_M3B_dom"/>
</dbReference>
<dbReference type="InterPro" id="IPR024077">
    <property type="entry name" value="Neurolysin/TOP_dom2"/>
</dbReference>
<dbReference type="GO" id="GO:0005829">
    <property type="term" value="C:cytosol"/>
    <property type="evidence" value="ECO:0007669"/>
    <property type="project" value="TreeGrafter"/>
</dbReference>
<proteinExistence type="inferred from homology"/>
<accession>A0A6J6IHX1</accession>
<protein>
    <submittedName>
        <fullName evidence="9">Unannotated protein</fullName>
    </submittedName>
</protein>
<dbReference type="InterPro" id="IPR045090">
    <property type="entry name" value="Pept_M3A_M3B"/>
</dbReference>
<dbReference type="Pfam" id="PF01432">
    <property type="entry name" value="Peptidase_M3"/>
    <property type="match status" value="1"/>
</dbReference>
<evidence type="ECO:0000256" key="3">
    <source>
        <dbReference type="ARBA" id="ARBA00022670"/>
    </source>
</evidence>
<dbReference type="InterPro" id="IPR024079">
    <property type="entry name" value="MetalloPept_cat_dom_sf"/>
</dbReference>
<sequence>MNPFAHRSDLPYELPPFEAIRDDHYLPAFYEGCAEQLAEVNAILESGSPTFENTILALEKSGRMLFRVLAVFYNKSSADTNDAIDKIEEEIAPKLSAHSDAINLNAELFARIEQIHESRHDLNLDSESVWLIERYYRDFVHAGAKLGASDRAELMALNEKLSKLGTKFSQNVLNDTNDLAILVEDVSELDGLEPGQIDAAAAAAESRGHKGKWLITMVNYTGNPALASLTNRDLRERIMKASLSKGGRANDNDNRALLLEMVKLRAQRAHLMGFKSHAEYVLSEQTAGHPDRVHEMLRKIAPAAVANARAEGAAIQEMIDAENGNFELASWDWSLFTERVRLAKYNVDTAKFKPYFELERVLNDGVFWAATKLFGITFKPRTDLKAHHPEARVWEVHNEDGSPLGLYIGDFYTRDSKRGGAWMSAFVEQNHLLGQLPVVFNNMNVPKPSEGTPTLLTFDETSTLFHEFGHALHGLLSNVTYPRFSGTSVERDFVEFPSQVNEMWMLWPEVLANYAKHYETGEALPLEWVENLNRAETFNQGFETTSYLAAAILDLAWHSLTVEDNVEDVESFEAGAIAGYGLDYAPVHTRYRSTYFSHIFDGGYSAGYYGYIWSEVLDADTVDWFKANGGLTRSNGQRFRDALLSRGGSTDSLGMFRTFTGHDAAIEPLLKRRGLI</sequence>
<evidence type="ECO:0000256" key="1">
    <source>
        <dbReference type="ARBA" id="ARBA00001947"/>
    </source>
</evidence>
<evidence type="ECO:0000256" key="4">
    <source>
        <dbReference type="ARBA" id="ARBA00022723"/>
    </source>
</evidence>
<name>A0A6J6IHX1_9ZZZZ</name>
<keyword evidence="6" id="KW-0862">Zinc</keyword>
<reference evidence="9" key="1">
    <citation type="submission" date="2020-05" db="EMBL/GenBank/DDBJ databases">
        <authorList>
            <person name="Chiriac C."/>
            <person name="Salcher M."/>
            <person name="Ghai R."/>
            <person name="Kavagutti S V."/>
        </authorList>
    </citation>
    <scope>NUCLEOTIDE SEQUENCE</scope>
</reference>
<dbReference type="EMBL" id="CAEZVN010000003">
    <property type="protein sequence ID" value="CAB4624048.1"/>
    <property type="molecule type" value="Genomic_DNA"/>
</dbReference>
<dbReference type="PANTHER" id="PTHR43660">
    <property type="entry name" value="DIPEPTIDYL CARBOXYPEPTIDASE"/>
    <property type="match status" value="1"/>
</dbReference>
<organism evidence="9">
    <name type="scientific">freshwater metagenome</name>
    <dbReference type="NCBI Taxonomy" id="449393"/>
    <lineage>
        <taxon>unclassified sequences</taxon>
        <taxon>metagenomes</taxon>
        <taxon>ecological metagenomes</taxon>
    </lineage>
</organism>
<evidence type="ECO:0000256" key="6">
    <source>
        <dbReference type="ARBA" id="ARBA00022833"/>
    </source>
</evidence>
<evidence type="ECO:0000256" key="5">
    <source>
        <dbReference type="ARBA" id="ARBA00022801"/>
    </source>
</evidence>
<keyword evidence="3" id="KW-0645">Protease</keyword>
<dbReference type="GO" id="GO:0004180">
    <property type="term" value="F:carboxypeptidase activity"/>
    <property type="evidence" value="ECO:0007669"/>
    <property type="project" value="TreeGrafter"/>
</dbReference>
<dbReference type="FunFam" id="3.40.390.10:FF:000009">
    <property type="entry name" value="Oligopeptidase A"/>
    <property type="match status" value="1"/>
</dbReference>
<feature type="domain" description="Peptidase M3A/M3B catalytic" evidence="8">
    <location>
        <begin position="226"/>
        <end position="674"/>
    </location>
</feature>
<comment type="cofactor">
    <cofactor evidence="1">
        <name>Zn(2+)</name>
        <dbReference type="ChEBI" id="CHEBI:29105"/>
    </cofactor>
</comment>